<organism evidence="2 3">
    <name type="scientific">Methanomethylophilus alvi</name>
    <dbReference type="NCBI Taxonomy" id="1291540"/>
    <lineage>
        <taxon>Archaea</taxon>
        <taxon>Methanobacteriati</taxon>
        <taxon>Thermoplasmatota</taxon>
        <taxon>Thermoplasmata</taxon>
        <taxon>Methanomassiliicoccales</taxon>
        <taxon>Methanomethylophilaceae</taxon>
        <taxon>Methanomethylophilus</taxon>
    </lineage>
</organism>
<dbReference type="OMA" id="AVPGNCD"/>
<evidence type="ECO:0000313" key="2">
    <source>
        <dbReference type="EMBL" id="AYQ54499.1"/>
    </source>
</evidence>
<dbReference type="RefSeq" id="WP_015504211.1">
    <property type="nucleotide sequence ID" value="NZ_CAYARL010000008.1"/>
</dbReference>
<feature type="domain" description="Calcineurin-like phosphoesterase" evidence="1">
    <location>
        <begin position="1"/>
        <end position="171"/>
    </location>
</feature>
<dbReference type="Pfam" id="PF00149">
    <property type="entry name" value="Metallophos"/>
    <property type="match status" value="1"/>
</dbReference>
<reference evidence="2 3" key="1">
    <citation type="submission" date="2016-10" db="EMBL/GenBank/DDBJ databases">
        <title>Complete genome of the TMA-utilizing, human hosted archaeon Methanomethylophilus alvus Gen. nov, sp. nov., strain Mx-05, derived from a pure culture.</title>
        <authorList>
            <person name="Brugere J.-F."/>
            <person name="Ben Hania W."/>
            <person name="Chaudhary P.P."/>
            <person name="Gaci N."/>
            <person name="Borrel G."/>
            <person name="Cao Van Tuat L."/>
            <person name="Fardeau M.-L."/>
            <person name="Harris H.M.B."/>
            <person name="O'Toole P.W."/>
            <person name="Ollivier B."/>
        </authorList>
    </citation>
    <scope>NUCLEOTIDE SEQUENCE [LARGE SCALE GENOMIC DNA]</scope>
    <source>
        <strain evidence="2 3">Mx-05</strain>
    </source>
</reference>
<evidence type="ECO:0000313" key="3">
    <source>
        <dbReference type="Proteomes" id="UP000273278"/>
    </source>
</evidence>
<dbReference type="PANTHER" id="PTHR37523:SF1">
    <property type="entry name" value="CALCINEURIN-LIKE PHOSPHOESTERASE DOMAIN-CONTAINING PROTEIN"/>
    <property type="match status" value="1"/>
</dbReference>
<dbReference type="Proteomes" id="UP000273278">
    <property type="component" value="Chromosome"/>
</dbReference>
<evidence type="ECO:0000259" key="1">
    <source>
        <dbReference type="Pfam" id="PF00149"/>
    </source>
</evidence>
<sequence>MKFLVITDLHQKASNIEWINSIIEKENPEGVLFLGDVTDMGTANDAVEIVSSIKCKTYVLPGNCDPRDLPDKIKAVATDMHGKTVKVGDYDLVGLGGSNITIFGTPFELTEEEIDSKLRPISKEGMILMTHAPAYGTLDHIPNGTSVGSPAIRKIVEEFHPIVALSGHIHEDIGAKYIDGTLFVNPGPAKDGCAAIVIIEDKRAYVRFIGPLDPA</sequence>
<protein>
    <submittedName>
        <fullName evidence="2">Phosphoesterase</fullName>
    </submittedName>
</protein>
<gene>
    <name evidence="2" type="ORF">BKD89_01530</name>
</gene>
<dbReference type="GO" id="GO:0016787">
    <property type="term" value="F:hydrolase activity"/>
    <property type="evidence" value="ECO:0007669"/>
    <property type="project" value="InterPro"/>
</dbReference>
<dbReference type="Gene3D" id="3.60.21.10">
    <property type="match status" value="1"/>
</dbReference>
<dbReference type="InterPro" id="IPR004843">
    <property type="entry name" value="Calcineurin-like_PHP"/>
</dbReference>
<dbReference type="GeneID" id="41321108"/>
<name>A0A3G3IFI3_9ARCH</name>
<accession>A0A3G3IFI3</accession>
<dbReference type="AlphaFoldDB" id="A0A3G3IFI3"/>
<dbReference type="PANTHER" id="PTHR37523">
    <property type="entry name" value="METALLOPHOSPHOESTERASE"/>
    <property type="match status" value="1"/>
</dbReference>
<dbReference type="InterPro" id="IPR029052">
    <property type="entry name" value="Metallo-depent_PP-like"/>
</dbReference>
<proteinExistence type="predicted"/>
<dbReference type="SUPFAM" id="SSF56300">
    <property type="entry name" value="Metallo-dependent phosphatases"/>
    <property type="match status" value="1"/>
</dbReference>
<dbReference type="EMBL" id="CP017686">
    <property type="protein sequence ID" value="AYQ54499.1"/>
    <property type="molecule type" value="Genomic_DNA"/>
</dbReference>